<protein>
    <recommendedName>
        <fullName evidence="6">Purine nucleoside phosphorylase</fullName>
        <ecNumber evidence="6">2.4.2.1</ecNumber>
    </recommendedName>
    <alternativeName>
        <fullName evidence="6">Inosine-guanosine phosphorylase</fullName>
    </alternativeName>
</protein>
<dbReference type="InterPro" id="IPR018099">
    <property type="entry name" value="Purine_phosphorylase-2_CS"/>
</dbReference>
<dbReference type="Gene3D" id="3.40.50.1580">
    <property type="entry name" value="Nucleoside phosphorylase domain"/>
    <property type="match status" value="1"/>
</dbReference>
<evidence type="ECO:0000313" key="10">
    <source>
        <dbReference type="Proteomes" id="UP000245921"/>
    </source>
</evidence>
<dbReference type="InterPro" id="IPR011268">
    <property type="entry name" value="Purine_phosphorylase"/>
</dbReference>
<evidence type="ECO:0000256" key="3">
    <source>
        <dbReference type="ARBA" id="ARBA00011233"/>
    </source>
</evidence>
<evidence type="ECO:0000256" key="5">
    <source>
        <dbReference type="ARBA" id="ARBA00022679"/>
    </source>
</evidence>
<keyword evidence="5 6" id="KW-0808">Transferase</keyword>
<dbReference type="SUPFAM" id="SSF53167">
    <property type="entry name" value="Purine and uridine phosphorylases"/>
    <property type="match status" value="1"/>
</dbReference>
<dbReference type="NCBIfam" id="TIGR01700">
    <property type="entry name" value="PNPH"/>
    <property type="match status" value="1"/>
</dbReference>
<dbReference type="AlphaFoldDB" id="A0AA45C4V3"/>
<evidence type="ECO:0000256" key="7">
    <source>
        <dbReference type="PIRSR" id="PIRSR000477-2"/>
    </source>
</evidence>
<feature type="binding site" evidence="7">
    <location>
        <position position="211"/>
    </location>
    <ligand>
        <name>phosphate</name>
        <dbReference type="ChEBI" id="CHEBI:43474"/>
    </ligand>
</feature>
<dbReference type="EC" id="2.4.2.1" evidence="6"/>
<keyword evidence="4 6" id="KW-0328">Glycosyltransferase</keyword>
<evidence type="ECO:0000256" key="4">
    <source>
        <dbReference type="ARBA" id="ARBA00022676"/>
    </source>
</evidence>
<comment type="function">
    <text evidence="6">The purine nucleoside phosphorylases catalyze the phosphorolytic breakdown of the N-glycosidic bond in the beta-(deoxy)ribonucleoside molecules, with the formation of the corresponding free purine bases and pentose-1-phosphate.</text>
</comment>
<comment type="similarity">
    <text evidence="2 6">Belongs to the PNP/MTAP phosphorylase family.</text>
</comment>
<feature type="binding site" evidence="7">
    <location>
        <position position="192"/>
    </location>
    <ligand>
        <name>a purine D-ribonucleoside</name>
        <dbReference type="ChEBI" id="CHEBI:142355"/>
    </ligand>
</feature>
<evidence type="ECO:0000313" key="9">
    <source>
        <dbReference type="EMBL" id="PWJ87143.1"/>
    </source>
</evidence>
<dbReference type="InterPro" id="IPR011270">
    <property type="entry name" value="Pur_Nuc_Pase_Ino/Guo-sp"/>
</dbReference>
<dbReference type="PROSITE" id="PS01240">
    <property type="entry name" value="PNP_MTAP_2"/>
    <property type="match status" value="1"/>
</dbReference>
<feature type="domain" description="Nucleoside phosphorylase" evidence="8">
    <location>
        <begin position="22"/>
        <end position="269"/>
    </location>
</feature>
<gene>
    <name evidence="9" type="ORF">C7380_12625</name>
</gene>
<dbReference type="EMBL" id="QGGI01000026">
    <property type="protein sequence ID" value="PWJ87143.1"/>
    <property type="molecule type" value="Genomic_DNA"/>
</dbReference>
<organism evidence="9 10">
    <name type="scientific">Oceanotoga teriensis</name>
    <dbReference type="NCBI Taxonomy" id="515440"/>
    <lineage>
        <taxon>Bacteria</taxon>
        <taxon>Thermotogati</taxon>
        <taxon>Thermotogota</taxon>
        <taxon>Thermotogae</taxon>
        <taxon>Petrotogales</taxon>
        <taxon>Petrotogaceae</taxon>
        <taxon>Oceanotoga</taxon>
    </lineage>
</organism>
<proteinExistence type="inferred from homology"/>
<feature type="binding site" evidence="7">
    <location>
        <position position="111"/>
    </location>
    <ligand>
        <name>phosphate</name>
        <dbReference type="ChEBI" id="CHEBI:43474"/>
    </ligand>
</feature>
<keyword evidence="10" id="KW-1185">Reference proteome</keyword>
<reference evidence="9 10" key="1">
    <citation type="submission" date="2018-05" db="EMBL/GenBank/DDBJ databases">
        <title>Genomic Encyclopedia of Type Strains, Phase IV (KMG-IV): sequencing the most valuable type-strain genomes for metagenomic binning, comparative biology and taxonomic classification.</title>
        <authorList>
            <person name="Goeker M."/>
        </authorList>
    </citation>
    <scope>NUCLEOTIDE SEQUENCE [LARGE SCALE GENOMIC DNA]</scope>
    <source>
        <strain evidence="9 10">DSM 24906</strain>
    </source>
</reference>
<evidence type="ECO:0000256" key="1">
    <source>
        <dbReference type="ARBA" id="ARBA00005058"/>
    </source>
</evidence>
<comment type="subunit">
    <text evidence="3">Homotrimer.</text>
</comment>
<dbReference type="NCBIfam" id="TIGR01697">
    <property type="entry name" value="PNPH-PUNA-XAPA"/>
    <property type="match status" value="1"/>
</dbReference>
<dbReference type="PANTHER" id="PTHR11904:SF9">
    <property type="entry name" value="PURINE NUCLEOSIDE PHOSPHORYLASE-RELATED"/>
    <property type="match status" value="1"/>
</dbReference>
<comment type="caution">
    <text evidence="9">The sequence shown here is derived from an EMBL/GenBank/DDBJ whole genome shotgun (WGS) entry which is preliminary data.</text>
</comment>
<accession>A0AA45C4V3</accession>
<dbReference type="PIRSF" id="PIRSF000477">
    <property type="entry name" value="PurNPase"/>
    <property type="match status" value="1"/>
</dbReference>
<feature type="binding site" evidence="7">
    <location>
        <begin position="79"/>
        <end position="81"/>
    </location>
    <ligand>
        <name>phosphate</name>
        <dbReference type="ChEBI" id="CHEBI:43474"/>
    </ligand>
</feature>
<name>A0AA45C4V3_9BACT</name>
<dbReference type="InterPro" id="IPR035994">
    <property type="entry name" value="Nucleoside_phosphorylase_sf"/>
</dbReference>
<dbReference type="Pfam" id="PF01048">
    <property type="entry name" value="PNP_UDP_1"/>
    <property type="match status" value="1"/>
</dbReference>
<dbReference type="RefSeq" id="WP_109606423.1">
    <property type="nucleotide sequence ID" value="NZ_JAMHJO010000020.1"/>
</dbReference>
<sequence>MLTKVEKASQYIKDKTDKKPIIGLILGSGLGYIADKIEEKKEFNYDEIPFFPTSTVKGHDGKLVLGKLDGVSVVALKGRFHAYEGLDIKKITFPIYVMKNLGIKGLILTNASGGINRTFNPGDIVANTDYINVSFRNPLIGPNYEELGQRFVPMAEPIDINWANRVIKECAEKDNISIKKGTYAWYLGPNYETPAEIKMFEKFHADLVGMSTMPEIIAANHAEINVIAFSAVTNMASGILPKKLNHSEVIQIADKIKPQFEQVVKNAIKLF</sequence>
<evidence type="ECO:0000259" key="8">
    <source>
        <dbReference type="Pfam" id="PF01048"/>
    </source>
</evidence>
<feature type="binding site" evidence="7">
    <location>
        <position position="28"/>
    </location>
    <ligand>
        <name>phosphate</name>
        <dbReference type="ChEBI" id="CHEBI:43474"/>
    </ligand>
</feature>
<dbReference type="PANTHER" id="PTHR11904">
    <property type="entry name" value="METHYLTHIOADENOSINE/PURINE NUCLEOSIDE PHOSPHORYLASE"/>
    <property type="match status" value="1"/>
</dbReference>
<comment type="pathway">
    <text evidence="1 6">Purine metabolism; purine nucleoside salvage.</text>
</comment>
<dbReference type="GO" id="GO:0009116">
    <property type="term" value="P:nucleoside metabolic process"/>
    <property type="evidence" value="ECO:0007669"/>
    <property type="project" value="InterPro"/>
</dbReference>
<dbReference type="GO" id="GO:0004731">
    <property type="term" value="F:purine-nucleoside phosphorylase activity"/>
    <property type="evidence" value="ECO:0007669"/>
    <property type="project" value="UniProtKB-EC"/>
</dbReference>
<evidence type="ECO:0000256" key="2">
    <source>
        <dbReference type="ARBA" id="ARBA00006751"/>
    </source>
</evidence>
<evidence type="ECO:0000256" key="6">
    <source>
        <dbReference type="PIRNR" id="PIRNR000477"/>
    </source>
</evidence>
<dbReference type="GO" id="GO:0005737">
    <property type="term" value="C:cytoplasm"/>
    <property type="evidence" value="ECO:0007669"/>
    <property type="project" value="TreeGrafter"/>
</dbReference>
<dbReference type="Proteomes" id="UP000245921">
    <property type="component" value="Unassembled WGS sequence"/>
</dbReference>
<feature type="binding site" evidence="7">
    <location>
        <position position="59"/>
    </location>
    <ligand>
        <name>phosphate</name>
        <dbReference type="ChEBI" id="CHEBI:43474"/>
    </ligand>
</feature>
<dbReference type="CDD" id="cd09009">
    <property type="entry name" value="PNP-EcPNPII_like"/>
    <property type="match status" value="1"/>
</dbReference>
<feature type="binding site" evidence="7">
    <location>
        <position position="234"/>
    </location>
    <ligand>
        <name>a purine D-ribonucleoside</name>
        <dbReference type="ChEBI" id="CHEBI:142355"/>
    </ligand>
</feature>
<dbReference type="InterPro" id="IPR000845">
    <property type="entry name" value="Nucleoside_phosphorylase_d"/>
</dbReference>
<dbReference type="NCBIfam" id="NF006054">
    <property type="entry name" value="PRK08202.1"/>
    <property type="match status" value="1"/>
</dbReference>